<dbReference type="InterPro" id="IPR052173">
    <property type="entry name" value="Beta-lactam_resp_regulator"/>
</dbReference>
<dbReference type="EMBL" id="JAALLT010000004">
    <property type="protein sequence ID" value="NGP77619.1"/>
    <property type="molecule type" value="Genomic_DNA"/>
</dbReference>
<accession>A0A6M1SRA9</accession>
<dbReference type="Proteomes" id="UP000473278">
    <property type="component" value="Unassembled WGS sequence"/>
</dbReference>
<dbReference type="Gene3D" id="3.90.930.1">
    <property type="match status" value="1"/>
</dbReference>
<dbReference type="InterPro" id="IPR008756">
    <property type="entry name" value="Peptidase_M56"/>
</dbReference>
<dbReference type="AlphaFoldDB" id="A0A6M1SRA9"/>
<name>A0A6M1SRA9_9BACT</name>
<feature type="transmembrane region" description="Helical" evidence="1">
    <location>
        <begin position="34"/>
        <end position="52"/>
    </location>
</feature>
<protein>
    <recommendedName>
        <fullName evidence="2">Peptidase M56 domain-containing protein</fullName>
    </recommendedName>
</protein>
<gene>
    <name evidence="3" type="ORF">G3570_13300</name>
</gene>
<evidence type="ECO:0000313" key="3">
    <source>
        <dbReference type="EMBL" id="NGP77619.1"/>
    </source>
</evidence>
<evidence type="ECO:0000259" key="2">
    <source>
        <dbReference type="Pfam" id="PF05569"/>
    </source>
</evidence>
<evidence type="ECO:0000313" key="4">
    <source>
        <dbReference type="Proteomes" id="UP000473278"/>
    </source>
</evidence>
<sequence length="477" mass="54952">MIAYILNSILSLLALYLIYKLLLANQKTYRFNRFYLLAALVIGLTFPALDQLDAEHHFIYRPGDQIAGMEAEKITAIKKAPSIFVTANAFPESEIRGMAPDQTTDSSGFSLSFLLFSTYCLITLFLLSRFIYGIYSIYAKMKKLEYIDLGTTKIRLAENKVAPHSFMDAIFVNKSDYENGLISDEILKHELAHINGNHTLDVLFVELVKVFFWFNPAVYLFSRSIQINHEYLADDHVLKKYHNISNYQEQLLEATKNHSKVSFASNLNFYLTKKRLLMMTKSNSLVLSSLKIALLTPLIPLLVIVFNTRVVDKDNLLGTYETELIPDTVAVDNNFSFVRWKTKEGELFEGSNKLFDPKTGILRRETIYENGNTIAHKSYNGLGKVFFRTLFDYDEGIPARKKVYMSGDLMSEFIYPTPENNYIGIQRYWRLEGGLHYEAHFLNHPDNFHGLVTEFDKNGEVVEQERYENGKLLEKIK</sequence>
<dbReference type="Pfam" id="PF05569">
    <property type="entry name" value="Peptidase_M56"/>
    <property type="match status" value="1"/>
</dbReference>
<dbReference type="PANTHER" id="PTHR34978:SF3">
    <property type="entry name" value="SLR0241 PROTEIN"/>
    <property type="match status" value="1"/>
</dbReference>
<dbReference type="RefSeq" id="WP_165143178.1">
    <property type="nucleotide sequence ID" value="NZ_JAALLT010000004.1"/>
</dbReference>
<reference evidence="3 4" key="1">
    <citation type="submission" date="2020-02" db="EMBL/GenBank/DDBJ databases">
        <title>Balneolaceae bacterium YR4-1, complete genome.</title>
        <authorList>
            <person name="Li Y."/>
            <person name="Wu S."/>
        </authorList>
    </citation>
    <scope>NUCLEOTIDE SEQUENCE [LARGE SCALE GENOMIC DNA]</scope>
    <source>
        <strain evidence="3 4">YR4-1</strain>
    </source>
</reference>
<keyword evidence="1" id="KW-0472">Membrane</keyword>
<dbReference type="CDD" id="cd07341">
    <property type="entry name" value="M56_BlaR1_MecR1_like"/>
    <property type="match status" value="1"/>
</dbReference>
<keyword evidence="1" id="KW-1133">Transmembrane helix</keyword>
<feature type="transmembrane region" description="Helical" evidence="1">
    <location>
        <begin position="113"/>
        <end position="135"/>
    </location>
</feature>
<evidence type="ECO:0000256" key="1">
    <source>
        <dbReference type="SAM" id="Phobius"/>
    </source>
</evidence>
<feature type="domain" description="Peptidase M56" evidence="2">
    <location>
        <begin position="186"/>
        <end position="278"/>
    </location>
</feature>
<dbReference type="PANTHER" id="PTHR34978">
    <property type="entry name" value="POSSIBLE SENSOR-TRANSDUCER PROTEIN BLAR"/>
    <property type="match status" value="1"/>
</dbReference>
<feature type="transmembrane region" description="Helical" evidence="1">
    <location>
        <begin position="6"/>
        <end position="22"/>
    </location>
</feature>
<keyword evidence="1" id="KW-0812">Transmembrane</keyword>
<proteinExistence type="predicted"/>
<feature type="transmembrane region" description="Helical" evidence="1">
    <location>
        <begin position="284"/>
        <end position="306"/>
    </location>
</feature>
<keyword evidence="4" id="KW-1185">Reference proteome</keyword>
<organism evidence="3 4">
    <name type="scientific">Halalkalibaculum roseum</name>
    <dbReference type="NCBI Taxonomy" id="2709311"/>
    <lineage>
        <taxon>Bacteria</taxon>
        <taxon>Pseudomonadati</taxon>
        <taxon>Balneolota</taxon>
        <taxon>Balneolia</taxon>
        <taxon>Balneolales</taxon>
        <taxon>Balneolaceae</taxon>
        <taxon>Halalkalibaculum</taxon>
    </lineage>
</organism>
<comment type="caution">
    <text evidence="3">The sequence shown here is derived from an EMBL/GenBank/DDBJ whole genome shotgun (WGS) entry which is preliminary data.</text>
</comment>